<protein>
    <submittedName>
        <fullName evidence="6">Ubiquitin fusion degradation protein 1-like protein 1</fullName>
    </submittedName>
</protein>
<accession>A0ABR4PD71</accession>
<dbReference type="InterPro" id="IPR004854">
    <property type="entry name" value="Ufd1-like"/>
</dbReference>
<keyword evidence="2" id="KW-0833">Ubl conjugation pathway</keyword>
<dbReference type="InterPro" id="IPR042299">
    <property type="entry name" value="Ufd1-like_Nn"/>
</dbReference>
<dbReference type="Gene3D" id="3.10.330.10">
    <property type="match status" value="1"/>
</dbReference>
<feature type="compositionally biased region" description="Polar residues" evidence="3">
    <location>
        <begin position="284"/>
        <end position="294"/>
    </location>
</feature>
<dbReference type="Pfam" id="PF24842">
    <property type="entry name" value="UFD1_N2"/>
    <property type="match status" value="1"/>
</dbReference>
<organism evidence="6 7">
    <name type="scientific">Phlyctema vagabunda</name>
    <dbReference type="NCBI Taxonomy" id="108571"/>
    <lineage>
        <taxon>Eukaryota</taxon>
        <taxon>Fungi</taxon>
        <taxon>Dikarya</taxon>
        <taxon>Ascomycota</taxon>
        <taxon>Pezizomycotina</taxon>
        <taxon>Leotiomycetes</taxon>
        <taxon>Helotiales</taxon>
        <taxon>Dermateaceae</taxon>
        <taxon>Phlyctema</taxon>
    </lineage>
</organism>
<feature type="region of interest" description="Disordered" evidence="3">
    <location>
        <begin position="334"/>
        <end position="388"/>
    </location>
</feature>
<evidence type="ECO:0000313" key="6">
    <source>
        <dbReference type="EMBL" id="KAL3421273.1"/>
    </source>
</evidence>
<feature type="domain" description="Ubiquitin fusion degradation protein UFD1 N-terminal subdomain 1" evidence="4">
    <location>
        <begin position="31"/>
        <end position="128"/>
    </location>
</feature>
<keyword evidence="7" id="KW-1185">Reference proteome</keyword>
<evidence type="ECO:0000313" key="7">
    <source>
        <dbReference type="Proteomes" id="UP001629113"/>
    </source>
</evidence>
<dbReference type="Proteomes" id="UP001629113">
    <property type="component" value="Unassembled WGS sequence"/>
</dbReference>
<dbReference type="EMBL" id="JBFCZG010000006">
    <property type="protein sequence ID" value="KAL3421273.1"/>
    <property type="molecule type" value="Genomic_DNA"/>
</dbReference>
<dbReference type="InterPro" id="IPR055418">
    <property type="entry name" value="UFD1_N2"/>
</dbReference>
<feature type="domain" description="Ubiquitin fusion degradation protein UFD1 N-terminal subdomain 2" evidence="5">
    <location>
        <begin position="131"/>
        <end position="208"/>
    </location>
</feature>
<reference evidence="6 7" key="1">
    <citation type="submission" date="2024-06" db="EMBL/GenBank/DDBJ databases">
        <title>Complete genome of Phlyctema vagabunda strain 19-DSS-EL-015.</title>
        <authorList>
            <person name="Fiorenzani C."/>
        </authorList>
    </citation>
    <scope>NUCLEOTIDE SEQUENCE [LARGE SCALE GENOMIC DNA]</scope>
    <source>
        <strain evidence="6 7">19-DSS-EL-015</strain>
    </source>
</reference>
<feature type="region of interest" description="Disordered" evidence="3">
    <location>
        <begin position="274"/>
        <end position="319"/>
    </location>
</feature>
<name>A0ABR4PD71_9HELO</name>
<dbReference type="InterPro" id="IPR055417">
    <property type="entry name" value="UFD1_N1"/>
</dbReference>
<evidence type="ECO:0000256" key="1">
    <source>
        <dbReference type="ARBA" id="ARBA00006043"/>
    </source>
</evidence>
<dbReference type="Gene3D" id="2.40.40.50">
    <property type="entry name" value="Ubiquitin fusion degradation protein UFD1, N-terminal domain"/>
    <property type="match status" value="1"/>
</dbReference>
<evidence type="ECO:0000256" key="3">
    <source>
        <dbReference type="SAM" id="MobiDB-lite"/>
    </source>
</evidence>
<proteinExistence type="inferred from homology"/>
<evidence type="ECO:0000256" key="2">
    <source>
        <dbReference type="ARBA" id="ARBA00022786"/>
    </source>
</evidence>
<dbReference type="Pfam" id="PF03152">
    <property type="entry name" value="UFD1_N1"/>
    <property type="match status" value="1"/>
</dbReference>
<comment type="caution">
    <text evidence="6">The sequence shown here is derived from an EMBL/GenBank/DDBJ whole genome shotgun (WGS) entry which is preliminary data.</text>
</comment>
<dbReference type="PANTHER" id="PTHR12555">
    <property type="entry name" value="UBIQUITIN FUSION DEGRADATON PROTEIN 1"/>
    <property type="match status" value="1"/>
</dbReference>
<dbReference type="PANTHER" id="PTHR12555:SF13">
    <property type="entry name" value="UBIQUITIN RECOGNITION FACTOR IN ER-ASSOCIATED DEGRADATION PROTEIN 1"/>
    <property type="match status" value="1"/>
</dbReference>
<sequence>MFNPGYYDQDDPMAMYQMMRQRAAGGVRKRFDEYYRVYPTVMMPGPEREDLNFGGKIFMPPSALEKLTRLEIQYPMMFEVINGNADTHTHAGVLEFTAEEGKVYMPHWMMQTLLCDTGDLLQVKSTDLQLARFVKIQPQSTNFLDISDPKAVLEMAFRQFSAVTKGDIFKFKYNDTVYDVAVLEVKPESDKMGVSMIETDVEVDFAPPIGYVEPERTRGSGTSTPRSLGGLPAGGLLHSQSTMAQAINYDAIAPSANTAAMGAKALSSHFLTGGQKLKGGKSSAPLTPQASTPVSGRLPNPPTVVRRTNGPQPLRLPPNKLFFGYEIKPVKTQADKDKENAAAAQPHFAGQGQTLRGGVVKKGKGIEEEPKPEPKAPSAGNRLDGRKV</sequence>
<comment type="similarity">
    <text evidence="1">Belongs to the UFD1 family.</text>
</comment>
<evidence type="ECO:0000259" key="5">
    <source>
        <dbReference type="Pfam" id="PF24842"/>
    </source>
</evidence>
<feature type="compositionally biased region" description="Basic and acidic residues" evidence="3">
    <location>
        <begin position="364"/>
        <end position="374"/>
    </location>
</feature>
<evidence type="ECO:0000259" key="4">
    <source>
        <dbReference type="Pfam" id="PF03152"/>
    </source>
</evidence>
<gene>
    <name evidence="6" type="ORF">PVAG01_07718</name>
</gene>